<dbReference type="HOGENOM" id="CLU_023976_0_0_3"/>
<organism evidence="9 10">
    <name type="scientific">Prochlorococcus marinus (strain MIT 9313)</name>
    <dbReference type="NCBI Taxonomy" id="74547"/>
    <lineage>
        <taxon>Bacteria</taxon>
        <taxon>Bacillati</taxon>
        <taxon>Cyanobacteriota</taxon>
        <taxon>Cyanophyceae</taxon>
        <taxon>Synechococcales</taxon>
        <taxon>Prochlorococcaceae</taxon>
        <taxon>Prochlorococcus</taxon>
    </lineage>
</organism>
<reference evidence="9 10" key="1">
    <citation type="journal article" date="2003" name="Nature">
        <title>Genome divergence in two Prochlorococcus ecotypes reflects oceanic niche differentiation.</title>
        <authorList>
            <person name="Rocap G."/>
            <person name="Larimer F.W."/>
            <person name="Lamerdin J.E."/>
            <person name="Malfatti S."/>
            <person name="Chain P."/>
            <person name="Ahlgren N.A."/>
            <person name="Arellano A."/>
            <person name="Coleman M."/>
            <person name="Hauser L."/>
            <person name="Hess W.R."/>
            <person name="Johnson Z.I."/>
            <person name="Land M.L."/>
            <person name="Lindell D."/>
            <person name="Post A.F."/>
            <person name="Regala W."/>
            <person name="Shah M."/>
            <person name="Shaw S.L."/>
            <person name="Steglich C."/>
            <person name="Sullivan M.B."/>
            <person name="Ting C.S."/>
            <person name="Tolonen A."/>
            <person name="Webb E.A."/>
            <person name="Zinser E.R."/>
            <person name="Chisholm S.W."/>
        </authorList>
    </citation>
    <scope>NUCLEOTIDE SEQUENCE [LARGE SCALE GENOMIC DNA]</scope>
    <source>
        <strain evidence="10">MIT 9313</strain>
    </source>
</reference>
<proteinExistence type="inferred from homology"/>
<dbReference type="RefSeq" id="WP_011129473.1">
    <property type="nucleotide sequence ID" value="NC_005071.1"/>
</dbReference>
<dbReference type="Proteomes" id="UP000001423">
    <property type="component" value="Chromosome"/>
</dbReference>
<keyword evidence="6" id="KW-0175">Coiled coil</keyword>
<gene>
    <name evidence="9" type="ordered locus">PMT_0094</name>
</gene>
<dbReference type="PANTHER" id="PTHR30386:SF26">
    <property type="entry name" value="TRANSPORT PROTEIN COMB"/>
    <property type="match status" value="1"/>
</dbReference>
<dbReference type="eggNOG" id="COG1566">
    <property type="taxonomic scope" value="Bacteria"/>
</dbReference>
<dbReference type="PRINTS" id="PR01490">
    <property type="entry name" value="RTXTOXIND"/>
</dbReference>
<keyword evidence="5 7" id="KW-0472">Membrane</keyword>
<evidence type="ECO:0000256" key="2">
    <source>
        <dbReference type="ARBA" id="ARBA00009477"/>
    </source>
</evidence>
<dbReference type="EMBL" id="BX548175">
    <property type="protein sequence ID" value="CAE20269.1"/>
    <property type="molecule type" value="Genomic_DNA"/>
</dbReference>
<dbReference type="InterPro" id="IPR058982">
    <property type="entry name" value="Beta-barrel_AprE"/>
</dbReference>
<evidence type="ECO:0000313" key="9">
    <source>
        <dbReference type="EMBL" id="CAE20269.1"/>
    </source>
</evidence>
<comment type="subcellular location">
    <subcellularLocation>
        <location evidence="1">Membrane</location>
        <topology evidence="1">Single-pass membrane protein</topology>
    </subcellularLocation>
</comment>
<keyword evidence="3 7" id="KW-0812">Transmembrane</keyword>
<dbReference type="Pfam" id="PF26002">
    <property type="entry name" value="Beta-barrel_AprE"/>
    <property type="match status" value="1"/>
</dbReference>
<dbReference type="Gene3D" id="2.40.30.170">
    <property type="match status" value="1"/>
</dbReference>
<name>Q7V964_PROMM</name>
<evidence type="ECO:0000256" key="7">
    <source>
        <dbReference type="SAM" id="Phobius"/>
    </source>
</evidence>
<evidence type="ECO:0000256" key="1">
    <source>
        <dbReference type="ARBA" id="ARBA00004167"/>
    </source>
</evidence>
<dbReference type="InterPro" id="IPR050739">
    <property type="entry name" value="MFP"/>
</dbReference>
<sequence length="461" mass="51940">MNLINKSKSVDRFSKEKLYRSFRTRLSSLSHFPGSAWMRKRLDKITPNASYENDFPSRRWPLILLTSLSGFVGILLVWSLIARSEISVDTQGRLRPSQTPTTSRAFSLTTSSTIFVKEGDFVQKGQPIMQLDDESLKSKLLALENRYSKIYVELQETSRFIGLNFPSDLPKPKLSYSLDLSVVRSSLEFINTQKEKVAQLEARLEQLLVKHKSLEQNIKLQSIIVEKHERLLNSGAIAELQVLQQSQKLQDLKSELESNQQDQIRTRAALRESGSEFTGRNNSLYSQRISELSSIYAEISSTKDAIRNSLLRAPLTGYVFRLAVKVPGVPVRPGEELFQIIPSELLTASVDVPARDIGFINKGMQVDVHIDSYPSSTYGVLKGTVKSIGRDSIEPTSPIQLPTYSIPVDVQLQKQSLVSKGKYYPLKPGMTARVSFNLRTVSVFRRLFDATSSILNPPPNR</sequence>
<feature type="coiled-coil region" evidence="6">
    <location>
        <begin position="190"/>
        <end position="217"/>
    </location>
</feature>
<dbReference type="KEGG" id="pmt:PMT_0094"/>
<dbReference type="SUPFAM" id="SSF56954">
    <property type="entry name" value="Outer membrane efflux proteins (OEP)"/>
    <property type="match status" value="1"/>
</dbReference>
<dbReference type="OrthoDB" id="553569at2"/>
<accession>Q7V964</accession>
<evidence type="ECO:0000256" key="4">
    <source>
        <dbReference type="ARBA" id="ARBA00022989"/>
    </source>
</evidence>
<protein>
    <submittedName>
        <fullName evidence="9">Possible transporter for efflux</fullName>
    </submittedName>
</protein>
<evidence type="ECO:0000256" key="6">
    <source>
        <dbReference type="SAM" id="Coils"/>
    </source>
</evidence>
<dbReference type="AlphaFoldDB" id="Q7V964"/>
<evidence type="ECO:0000313" key="10">
    <source>
        <dbReference type="Proteomes" id="UP000001423"/>
    </source>
</evidence>
<keyword evidence="4 7" id="KW-1133">Transmembrane helix</keyword>
<feature type="transmembrane region" description="Helical" evidence="7">
    <location>
        <begin position="62"/>
        <end position="81"/>
    </location>
</feature>
<evidence type="ECO:0000259" key="8">
    <source>
        <dbReference type="Pfam" id="PF26002"/>
    </source>
</evidence>
<comment type="similarity">
    <text evidence="2">Belongs to the membrane fusion protein (MFP) (TC 8.A.1) family.</text>
</comment>
<feature type="domain" description="AprE-like beta-barrel" evidence="8">
    <location>
        <begin position="346"/>
        <end position="436"/>
    </location>
</feature>
<evidence type="ECO:0000256" key="5">
    <source>
        <dbReference type="ARBA" id="ARBA00023136"/>
    </source>
</evidence>
<keyword evidence="10" id="KW-1185">Reference proteome</keyword>
<dbReference type="GO" id="GO:0016020">
    <property type="term" value="C:membrane"/>
    <property type="evidence" value="ECO:0007669"/>
    <property type="project" value="UniProtKB-SubCell"/>
</dbReference>
<dbReference type="PANTHER" id="PTHR30386">
    <property type="entry name" value="MEMBRANE FUSION SUBUNIT OF EMRAB-TOLC MULTIDRUG EFFLUX PUMP"/>
    <property type="match status" value="1"/>
</dbReference>
<evidence type="ECO:0000256" key="3">
    <source>
        <dbReference type="ARBA" id="ARBA00022692"/>
    </source>
</evidence>